<feature type="compositionally biased region" description="Low complexity" evidence="12">
    <location>
        <begin position="612"/>
        <end position="624"/>
    </location>
</feature>
<protein>
    <recommendedName>
        <fullName evidence="5 11">Dihydroorotate dehydrogenase (quinone), mitochondrial</fullName>
        <shortName evidence="11">DHOdehase</shortName>
        <ecNumber evidence="4 11">1.3.5.2</ecNumber>
    </recommendedName>
</protein>
<dbReference type="KEGG" id="mgl:MGL_2878"/>
<dbReference type="RefSeq" id="XP_001729892.1">
    <property type="nucleotide sequence ID" value="XM_001729840.1"/>
</dbReference>
<evidence type="ECO:0000256" key="8">
    <source>
        <dbReference type="ARBA" id="ARBA00023002"/>
    </source>
</evidence>
<feature type="domain" description="Dihydroorotate dehydrogenase catalytic" evidence="13">
    <location>
        <begin position="115"/>
        <end position="465"/>
    </location>
</feature>
<accession>A8Q682</accession>
<comment type="pathway">
    <text evidence="2 11">Pyrimidine metabolism; UMP biosynthesis via de novo pathway; orotate from (S)-dihydroorotate (quinone route): step 1/1.</text>
</comment>
<dbReference type="EMBL" id="AAYY01000010">
    <property type="protein sequence ID" value="EDP42678.1"/>
    <property type="molecule type" value="Genomic_DNA"/>
</dbReference>
<reference evidence="14 15" key="1">
    <citation type="journal article" date="2007" name="Proc. Natl. Acad. Sci. U.S.A.">
        <title>Dandruff-associated Malassezia genomes reveal convergent and divergent virulence traits shared with plant and human fungal pathogens.</title>
        <authorList>
            <person name="Xu J."/>
            <person name="Saunders C.W."/>
            <person name="Hu P."/>
            <person name="Grant R.A."/>
            <person name="Boekhout T."/>
            <person name="Kuramae E.E."/>
            <person name="Kronstad J.W."/>
            <person name="Deangelis Y.M."/>
            <person name="Reeder N.L."/>
            <person name="Johnstone K.R."/>
            <person name="Leland M."/>
            <person name="Fieno A.M."/>
            <person name="Begley W.M."/>
            <person name="Sun Y."/>
            <person name="Lacey M.P."/>
            <person name="Chaudhary T."/>
            <person name="Keough T."/>
            <person name="Chu L."/>
            <person name="Sears R."/>
            <person name="Yuan B."/>
            <person name="Dawson T.L.Jr."/>
        </authorList>
    </citation>
    <scope>NUCLEOTIDE SEQUENCE [LARGE SCALE GENOMIC DNA]</scope>
    <source>
        <strain evidence="15">ATCC MYA-4612 / CBS 7966</strain>
    </source>
</reference>
<keyword evidence="11" id="KW-0496">Mitochondrion</keyword>
<dbReference type="GO" id="GO:0006207">
    <property type="term" value="P:'de novo' pyrimidine nucleobase biosynthetic process"/>
    <property type="evidence" value="ECO:0007669"/>
    <property type="project" value="InterPro"/>
</dbReference>
<comment type="caution">
    <text evidence="14">The sequence shown here is derived from an EMBL/GenBank/DDBJ whole genome shotgun (WGS) entry which is preliminary data.</text>
</comment>
<evidence type="ECO:0000256" key="3">
    <source>
        <dbReference type="ARBA" id="ARBA00005359"/>
    </source>
</evidence>
<dbReference type="CDD" id="cd04738">
    <property type="entry name" value="DHOD_2_like"/>
    <property type="match status" value="1"/>
</dbReference>
<dbReference type="STRING" id="425265.A8Q682"/>
<dbReference type="InterPro" id="IPR013785">
    <property type="entry name" value="Aldolase_TIM"/>
</dbReference>
<dbReference type="EC" id="1.3.5.2" evidence="4 11"/>
<comment type="subcellular location">
    <subcellularLocation>
        <location evidence="1">Membrane</location>
    </subcellularLocation>
    <subcellularLocation>
        <location evidence="11">Mitochondrion inner membrane</location>
        <topology evidence="11">Single-pass membrane protein</topology>
    </subcellularLocation>
</comment>
<dbReference type="SUPFAM" id="SSF51395">
    <property type="entry name" value="FMN-linked oxidoreductases"/>
    <property type="match status" value="1"/>
</dbReference>
<dbReference type="InterPro" id="IPR005720">
    <property type="entry name" value="Dihydroorotate_DH_cat"/>
</dbReference>
<keyword evidence="9 11" id="KW-0472">Membrane</keyword>
<dbReference type="Gene3D" id="3.20.20.70">
    <property type="entry name" value="Aldolase class I"/>
    <property type="match status" value="1"/>
</dbReference>
<keyword evidence="7 11" id="KW-0288">FMN</keyword>
<proteinExistence type="inferred from homology"/>
<evidence type="ECO:0000256" key="5">
    <source>
        <dbReference type="ARBA" id="ARBA00017599"/>
    </source>
</evidence>
<dbReference type="GeneID" id="5854199"/>
<comment type="similarity">
    <text evidence="3 11">Belongs to the dihydroorotate dehydrogenase family. Type 2 subfamily.</text>
</comment>
<evidence type="ECO:0000256" key="10">
    <source>
        <dbReference type="ARBA" id="ARBA00048639"/>
    </source>
</evidence>
<evidence type="ECO:0000256" key="4">
    <source>
        <dbReference type="ARBA" id="ARBA00012791"/>
    </source>
</evidence>
<dbReference type="InterPro" id="IPR005719">
    <property type="entry name" value="Dihydroorotate_DH_2"/>
</dbReference>
<comment type="cofactor">
    <cofactor evidence="11">
        <name>FMN</name>
        <dbReference type="ChEBI" id="CHEBI:58210"/>
    </cofactor>
    <text evidence="11">Binds 1 FMN per subunit.</text>
</comment>
<keyword evidence="11" id="KW-1133">Transmembrane helix</keyword>
<evidence type="ECO:0000256" key="9">
    <source>
        <dbReference type="ARBA" id="ARBA00023136"/>
    </source>
</evidence>
<keyword evidence="11" id="KW-0999">Mitochondrion inner membrane</keyword>
<dbReference type="NCBIfam" id="TIGR01036">
    <property type="entry name" value="pyrD_sub2"/>
    <property type="match status" value="1"/>
</dbReference>
<dbReference type="InterPro" id="IPR001295">
    <property type="entry name" value="Dihydroorotate_DH_CS"/>
</dbReference>
<keyword evidence="6 11" id="KW-0285">Flavoprotein</keyword>
<gene>
    <name evidence="14" type="ORF">MGL_2878</name>
</gene>
<feature type="region of interest" description="Disordered" evidence="12">
    <location>
        <begin position="612"/>
        <end position="665"/>
    </location>
</feature>
<evidence type="ECO:0000256" key="2">
    <source>
        <dbReference type="ARBA" id="ARBA00005161"/>
    </source>
</evidence>
<evidence type="ECO:0000313" key="14">
    <source>
        <dbReference type="EMBL" id="EDP42678.1"/>
    </source>
</evidence>
<dbReference type="PANTHER" id="PTHR48109:SF4">
    <property type="entry name" value="DIHYDROOROTATE DEHYDROGENASE (QUINONE), MITOCHONDRIAL"/>
    <property type="match status" value="1"/>
</dbReference>
<evidence type="ECO:0000313" key="15">
    <source>
        <dbReference type="Proteomes" id="UP000008837"/>
    </source>
</evidence>
<feature type="transmembrane region" description="Helical" evidence="11">
    <location>
        <begin position="46"/>
        <end position="65"/>
    </location>
</feature>
<dbReference type="PROSITE" id="PS00912">
    <property type="entry name" value="DHODEHASE_2"/>
    <property type="match status" value="1"/>
</dbReference>
<organism evidence="14 15">
    <name type="scientific">Malassezia globosa (strain ATCC MYA-4612 / CBS 7966)</name>
    <name type="common">Dandruff-associated fungus</name>
    <dbReference type="NCBI Taxonomy" id="425265"/>
    <lineage>
        <taxon>Eukaryota</taxon>
        <taxon>Fungi</taxon>
        <taxon>Dikarya</taxon>
        <taxon>Basidiomycota</taxon>
        <taxon>Ustilaginomycotina</taxon>
        <taxon>Malasseziomycetes</taxon>
        <taxon>Malasseziales</taxon>
        <taxon>Malasseziaceae</taxon>
        <taxon>Malassezia</taxon>
    </lineage>
</organism>
<dbReference type="Proteomes" id="UP000008837">
    <property type="component" value="Unassembled WGS sequence"/>
</dbReference>
<evidence type="ECO:0000256" key="1">
    <source>
        <dbReference type="ARBA" id="ARBA00004370"/>
    </source>
</evidence>
<dbReference type="PROSITE" id="PS00911">
    <property type="entry name" value="DHODEHASE_1"/>
    <property type="match status" value="1"/>
</dbReference>
<name>A8Q682_MALGO</name>
<dbReference type="AlphaFoldDB" id="A8Q682"/>
<keyword evidence="15" id="KW-1185">Reference proteome</keyword>
<dbReference type="GO" id="GO:0005743">
    <property type="term" value="C:mitochondrial inner membrane"/>
    <property type="evidence" value="ECO:0007669"/>
    <property type="project" value="UniProtKB-SubCell"/>
</dbReference>
<dbReference type="InterPro" id="IPR050074">
    <property type="entry name" value="DHO_dehydrogenase"/>
</dbReference>
<evidence type="ECO:0000256" key="6">
    <source>
        <dbReference type="ARBA" id="ARBA00022630"/>
    </source>
</evidence>
<evidence type="ECO:0000259" key="13">
    <source>
        <dbReference type="Pfam" id="PF01180"/>
    </source>
</evidence>
<keyword evidence="8 11" id="KW-0560">Oxidoreductase</keyword>
<dbReference type="UniPathway" id="UPA00070">
    <property type="reaction ID" value="UER00946"/>
</dbReference>
<keyword evidence="11" id="KW-0812">Transmembrane</keyword>
<dbReference type="FunCoup" id="A8Q682">
    <property type="interactions" value="330"/>
</dbReference>
<dbReference type="GO" id="GO:0044205">
    <property type="term" value="P:'de novo' UMP biosynthetic process"/>
    <property type="evidence" value="ECO:0007669"/>
    <property type="project" value="UniProtKB-UniPathway"/>
</dbReference>
<dbReference type="Pfam" id="PF01180">
    <property type="entry name" value="DHO_dh"/>
    <property type="match status" value="1"/>
</dbReference>
<comment type="catalytic activity">
    <reaction evidence="10 11">
        <text>(S)-dihydroorotate + a quinone = orotate + a quinol</text>
        <dbReference type="Rhea" id="RHEA:30187"/>
        <dbReference type="ChEBI" id="CHEBI:24646"/>
        <dbReference type="ChEBI" id="CHEBI:30839"/>
        <dbReference type="ChEBI" id="CHEBI:30864"/>
        <dbReference type="ChEBI" id="CHEBI:132124"/>
        <dbReference type="EC" id="1.3.5.2"/>
    </reaction>
</comment>
<dbReference type="OMA" id="GPYADMI"/>
<dbReference type="VEuPathDB" id="FungiDB:MGL_2878"/>
<dbReference type="OrthoDB" id="14784at2759"/>
<sequence>MVFRTVATRSPLAPACHVARAYVKPKTQLNVRAMSMRARPSTPRRVVSGLVTVTAIVAGAAFGVYCLDSRAGVHRWLFPPMMELLTDPESGSKISIKLLEHGLAPRDCGKDDEVLRTELFGKTLTNPIGLAAGFDKQGEAIDGLFDLGFGLVEIGSITPEPQPGNPTPRMFRLPLDAAVINRMGFNSEGHEAVRERLHARLHKWVQRVLSAGEGLVSSVGAPAPEPTALAEAQVFANYPVINTSLLDDAHVPRSLKQDRLLSINLGKNKSSREDSVVDYVKGVQALGAYADMLVINVSSPNTPGLRRLQRRSVLEGVLRDVVTARDDVAKQRIDSLPLVVKVAPDLSDAELEDVADAARASKIDGIIVSNTTVSRPAGLLSTQHVHEAGGLSGPPVKPLALHALQVIYKRSEGKIPLIGCGGIMTAEDALEFARAGASAVQLYTALAYRGPGLPRRIKDDLAARLRAEGKTWKDIVGSGLRDVPSYAPDAVNQVGLYPGAQDAFDRSVASVRHEIEQLRESFEGHASEERRALPFDIDEHDDRFKELLREAHRVTDDVPHFNDASSPQAGVLPQRTSSVPEHLLLMAKERGLTQGEVLHEAVHDAAAVPQAPAPALAASHSADATPMSTDKAAPDHTTLGGLKGHEAKSVPEAYRAPSTAEKRVV</sequence>
<dbReference type="InParanoid" id="A8Q682"/>
<dbReference type="GO" id="GO:0106430">
    <property type="term" value="F:dihydroorotate dehydrogenase (quinone) activity"/>
    <property type="evidence" value="ECO:0007669"/>
    <property type="project" value="UniProtKB-EC"/>
</dbReference>
<evidence type="ECO:0000256" key="12">
    <source>
        <dbReference type="SAM" id="MobiDB-lite"/>
    </source>
</evidence>
<evidence type="ECO:0000256" key="11">
    <source>
        <dbReference type="RuleBase" id="RU361255"/>
    </source>
</evidence>
<evidence type="ECO:0000256" key="7">
    <source>
        <dbReference type="ARBA" id="ARBA00022643"/>
    </source>
</evidence>
<dbReference type="PANTHER" id="PTHR48109">
    <property type="entry name" value="DIHYDROOROTATE DEHYDROGENASE (QUINONE), MITOCHONDRIAL-RELATED"/>
    <property type="match status" value="1"/>
</dbReference>